<dbReference type="HOGENOM" id="CLU_054735_0_0_0"/>
<sequence>MRPSLTTPVVFMIFNRPELTARVFNAIAQVKPKTVFVIADGPRFPEEAGRCEEARSVLQRIDWDCEVNTNFSATNLGCKYRVASGLDWVFSQVEEAIILEDDCLPSPSFFFFCQQLLEKYRDDERIMWITGNNFQNGHSRTEYGYYFSKYNHGWGWASWRRVWQFYDVEMKAWPNYKAANLLPLMFDDSYEYRYWVPIFEDTFRGKIDTWDYQTRFLCWSQNGLTIIPNANLVSNIGFGKDATHTTTASHLAEMPTHDMWEITHPPFVIRHREADLYTFDTMFGGQEMRMRDRQLHVRLKRKLSRLRTKILHKLAVLKTYLP</sequence>
<dbReference type="EMBL" id="DF820456">
    <property type="protein sequence ID" value="GAK50574.1"/>
    <property type="molecule type" value="Genomic_DNA"/>
</dbReference>
<name>A0A0S6VZF6_9BACT</name>
<gene>
    <name evidence="1" type="ORF">U14_01806</name>
</gene>
<evidence type="ECO:0000313" key="1">
    <source>
        <dbReference type="EMBL" id="GAK50574.1"/>
    </source>
</evidence>
<organism evidence="1 2">
    <name type="scientific">Candidatus Moduliflexus flocculans</name>
    <dbReference type="NCBI Taxonomy" id="1499966"/>
    <lineage>
        <taxon>Bacteria</taxon>
        <taxon>Candidatus Moduliflexota</taxon>
        <taxon>Candidatus Moduliflexia</taxon>
        <taxon>Candidatus Moduliflexales</taxon>
        <taxon>Candidatus Moduliflexaceae</taxon>
    </lineage>
</organism>
<reference evidence="1 2" key="1">
    <citation type="journal article" date="2015" name="PeerJ">
        <title>First genomic representation of candidate bacterial phylum KSB3 points to enhanced environmental sensing as a trigger of wastewater bulking.</title>
        <authorList>
            <person name="Sekiguchi Y."/>
            <person name="Ohashi A."/>
            <person name="Parks D.H."/>
            <person name="Yamauchi T."/>
            <person name="Tyson G.W."/>
            <person name="Hugenholtz P."/>
        </authorList>
    </citation>
    <scope>NUCLEOTIDE SEQUENCE [LARGE SCALE GENOMIC DNA]</scope>
</reference>
<dbReference type="Gene3D" id="3.90.550.10">
    <property type="entry name" value="Spore Coat Polysaccharide Biosynthesis Protein SpsA, Chain A"/>
    <property type="match status" value="1"/>
</dbReference>
<dbReference type="STRING" id="1499966.U14_01806"/>
<dbReference type="Proteomes" id="UP000030700">
    <property type="component" value="Unassembled WGS sequence"/>
</dbReference>
<evidence type="ECO:0000313" key="2">
    <source>
        <dbReference type="Proteomes" id="UP000030700"/>
    </source>
</evidence>
<evidence type="ECO:0008006" key="3">
    <source>
        <dbReference type="Google" id="ProtNLM"/>
    </source>
</evidence>
<protein>
    <recommendedName>
        <fullName evidence="3">Hemolytic protein HlpA-like protein</fullName>
    </recommendedName>
</protein>
<accession>A0A0S6VZF6</accession>
<proteinExistence type="predicted"/>
<keyword evidence="2" id="KW-1185">Reference proteome</keyword>
<dbReference type="InterPro" id="IPR029044">
    <property type="entry name" value="Nucleotide-diphossugar_trans"/>
</dbReference>
<dbReference type="AlphaFoldDB" id="A0A0S6VZF6"/>
<dbReference type="SUPFAM" id="SSF53448">
    <property type="entry name" value="Nucleotide-diphospho-sugar transferases"/>
    <property type="match status" value="1"/>
</dbReference>